<accession>A0AAV4RDB4</accession>
<organism evidence="1 2">
    <name type="scientific">Caerostris extrusa</name>
    <name type="common">Bark spider</name>
    <name type="synonym">Caerostris bankana</name>
    <dbReference type="NCBI Taxonomy" id="172846"/>
    <lineage>
        <taxon>Eukaryota</taxon>
        <taxon>Metazoa</taxon>
        <taxon>Ecdysozoa</taxon>
        <taxon>Arthropoda</taxon>
        <taxon>Chelicerata</taxon>
        <taxon>Arachnida</taxon>
        <taxon>Araneae</taxon>
        <taxon>Araneomorphae</taxon>
        <taxon>Entelegynae</taxon>
        <taxon>Araneoidea</taxon>
        <taxon>Araneidae</taxon>
        <taxon>Caerostris</taxon>
    </lineage>
</organism>
<dbReference type="EMBL" id="BPLR01007627">
    <property type="protein sequence ID" value="GIY18452.1"/>
    <property type="molecule type" value="Genomic_DNA"/>
</dbReference>
<dbReference type="Proteomes" id="UP001054945">
    <property type="component" value="Unassembled WGS sequence"/>
</dbReference>
<name>A0AAV4RDB4_CAEEX</name>
<proteinExistence type="predicted"/>
<reference evidence="1 2" key="1">
    <citation type="submission" date="2021-06" db="EMBL/GenBank/DDBJ databases">
        <title>Caerostris extrusa draft genome.</title>
        <authorList>
            <person name="Kono N."/>
            <person name="Arakawa K."/>
        </authorList>
    </citation>
    <scope>NUCLEOTIDE SEQUENCE [LARGE SCALE GENOMIC DNA]</scope>
</reference>
<sequence>MVIVIDGPSGRRIRQANHVLQGGNNGQLDTRTCHLRKRRKQHITRKILLSIALRHLPFKAAFTLITEKTEDLTLACLQANQPSCASGSPMPTAVLSFWPKLLHFLKEVSMLDLCPLDG</sequence>
<dbReference type="AlphaFoldDB" id="A0AAV4RDB4"/>
<evidence type="ECO:0000313" key="1">
    <source>
        <dbReference type="EMBL" id="GIY18452.1"/>
    </source>
</evidence>
<gene>
    <name evidence="1" type="ORF">CEXT_798661</name>
</gene>
<protein>
    <submittedName>
        <fullName evidence="1">Uncharacterized protein</fullName>
    </submittedName>
</protein>
<comment type="caution">
    <text evidence="1">The sequence shown here is derived from an EMBL/GenBank/DDBJ whole genome shotgun (WGS) entry which is preliminary data.</text>
</comment>
<evidence type="ECO:0000313" key="2">
    <source>
        <dbReference type="Proteomes" id="UP001054945"/>
    </source>
</evidence>
<keyword evidence="2" id="KW-1185">Reference proteome</keyword>